<comment type="caution">
    <text evidence="1">The sequence shown here is derived from an EMBL/GenBank/DDBJ whole genome shotgun (WGS) entry which is preliminary data.</text>
</comment>
<reference evidence="1 2" key="1">
    <citation type="submission" date="2020-09" db="EMBL/GenBank/DDBJ databases">
        <title>Bacillus nautilus sp. nov., Chryseoglobus crepusculi sp. nov, and Psychrobacter noctis sp. nov., isolated from deep-sea sponges from the equatorial Atlantic.</title>
        <authorList>
            <person name="Stennett H.L."/>
            <person name="Williams S.E."/>
        </authorList>
    </citation>
    <scope>NUCLEOTIDE SEQUENCE [LARGE SCALE GENOMIC DNA]</scope>
    <source>
        <strain evidence="1 2">28M-24</strain>
    </source>
</reference>
<sequence>MKHTSTLLLLALILCNCESKKSKQQQLEAAQIQLEMASEKELIKPKIEATGSYRKRQTQAGYQLSLMLTNTSEYTTYKDCTIEVQYYSKTNTIIHKTLIKISDTIKPNQTITVDKFTDETADIKDVNSLGWTCIDAVIVD</sequence>
<gene>
    <name evidence="1" type="ORF">IEG06_00745</name>
</gene>
<proteinExistence type="predicted"/>
<evidence type="ECO:0008006" key="3">
    <source>
        <dbReference type="Google" id="ProtNLM"/>
    </source>
</evidence>
<dbReference type="Proteomes" id="UP000627521">
    <property type="component" value="Unassembled WGS sequence"/>
</dbReference>
<protein>
    <recommendedName>
        <fullName evidence="3">Lipoprotein</fullName>
    </recommendedName>
</protein>
<evidence type="ECO:0000313" key="1">
    <source>
        <dbReference type="EMBL" id="MBD3861957.1"/>
    </source>
</evidence>
<dbReference type="EMBL" id="JACXXH010000001">
    <property type="protein sequence ID" value="MBD3861957.1"/>
    <property type="molecule type" value="Genomic_DNA"/>
</dbReference>
<organism evidence="1 2">
    <name type="scientific">Olleya marilimosa</name>
    <dbReference type="NCBI Taxonomy" id="272164"/>
    <lineage>
        <taxon>Bacteria</taxon>
        <taxon>Pseudomonadati</taxon>
        <taxon>Bacteroidota</taxon>
        <taxon>Flavobacteriia</taxon>
        <taxon>Flavobacteriales</taxon>
        <taxon>Flavobacteriaceae</taxon>
    </lineage>
</organism>
<name>A0ABR8LVC4_9FLAO</name>
<dbReference type="RefSeq" id="WP_191098672.1">
    <property type="nucleotide sequence ID" value="NZ_JACXXF010000001.1"/>
</dbReference>
<accession>A0ABR8LVC4</accession>
<keyword evidence="2" id="KW-1185">Reference proteome</keyword>
<evidence type="ECO:0000313" key="2">
    <source>
        <dbReference type="Proteomes" id="UP000627521"/>
    </source>
</evidence>